<protein>
    <submittedName>
        <fullName evidence="1">Uncharacterized protein</fullName>
    </submittedName>
</protein>
<accession>A0A0H5R015</accession>
<dbReference type="EMBL" id="HACM01006849">
    <property type="protein sequence ID" value="CRZ07291.1"/>
    <property type="molecule type" value="Transcribed_RNA"/>
</dbReference>
<sequence length="160" mass="17216">MSRYVEVLIQLSIPIIPVLDTYQPQFLLSPGNGKPDALSCRYDLEVVSPRLRVSPMFSPEAFPTPVSVPDPVPVSGSVRNHSPSPIFVPNFAFVSGCVLDLVPNPVLEPFPVVGSSPVLAPYLTPRSSVPNASPSLSSPFPDPLSLPAFHARIVDVTFKN</sequence>
<proteinExistence type="predicted"/>
<name>A0A0H5R015_9EUKA</name>
<dbReference type="AlphaFoldDB" id="A0A0H5R015"/>
<organism evidence="1">
    <name type="scientific">Spongospora subterranea</name>
    <dbReference type="NCBI Taxonomy" id="70186"/>
    <lineage>
        <taxon>Eukaryota</taxon>
        <taxon>Sar</taxon>
        <taxon>Rhizaria</taxon>
        <taxon>Endomyxa</taxon>
        <taxon>Phytomyxea</taxon>
        <taxon>Plasmodiophorida</taxon>
        <taxon>Plasmodiophoridae</taxon>
        <taxon>Spongospora</taxon>
    </lineage>
</organism>
<reference evidence="1" key="1">
    <citation type="submission" date="2015-04" db="EMBL/GenBank/DDBJ databases">
        <title>The genome sequence of the plant pathogenic Rhizarian Plasmodiophora brassicae reveals insights in its biotrophic life cycle and the origin of chitin synthesis.</title>
        <authorList>
            <person name="Schwelm A."/>
            <person name="Fogelqvist J."/>
            <person name="Knaust A."/>
            <person name="Julke S."/>
            <person name="Lilja T."/>
            <person name="Dhandapani V."/>
            <person name="Bonilla-Rosso G."/>
            <person name="Karlsson M."/>
            <person name="Shevchenko A."/>
            <person name="Choi S.R."/>
            <person name="Kim H.G."/>
            <person name="Park J.Y."/>
            <person name="Lim Y.P."/>
            <person name="Ludwig-Muller J."/>
            <person name="Dixelius C."/>
        </authorList>
    </citation>
    <scope>NUCLEOTIDE SEQUENCE</scope>
    <source>
        <tissue evidence="1">Potato root galls</tissue>
    </source>
</reference>
<evidence type="ECO:0000313" key="1">
    <source>
        <dbReference type="EMBL" id="CRZ07291.1"/>
    </source>
</evidence>
<feature type="non-terminal residue" evidence="1">
    <location>
        <position position="160"/>
    </location>
</feature>